<dbReference type="Gene3D" id="3.40.50.720">
    <property type="entry name" value="NAD(P)-binding Rossmann-like Domain"/>
    <property type="match status" value="1"/>
</dbReference>
<dbReference type="Pfam" id="PF02423">
    <property type="entry name" value="OCD_Mu_crystall"/>
    <property type="match status" value="1"/>
</dbReference>
<sequence length="327" mass="36604">MGKTNSYQKRFKNKLLSLNFEEAERLTDFKEFIEDLASYLKAFEESKVIQPDRTVVRLPSLDAVWLVMTVVDGNLDLFVSKIVSEYKQNPERGLPKSTGYTLLFKATTGEPLAMFDSNFVTALRTSSLAALVAQRLYRGSRGKLTVIGSGLEARYLVKALVSVLNVKSVSVYSRKKENRRRFVESLKEIAVTECVEPEKEVKDSDIVVLATDSETPVINGEWLNGGTHVISIGTLPTRRELDPKTIERASVVVLDTRKALEEAGDMVDALKKGILNKKRVYTALELLRGSFSENISQTDITLYKSVGFALLDCVATNYLYRKAKKAQ</sequence>
<dbReference type="InterPro" id="IPR003462">
    <property type="entry name" value="ODC_Mu_crystall"/>
</dbReference>
<dbReference type="PANTHER" id="PTHR13812:SF19">
    <property type="entry name" value="KETIMINE REDUCTASE MU-CRYSTALLIN"/>
    <property type="match status" value="1"/>
</dbReference>
<dbReference type="GO" id="GO:0005737">
    <property type="term" value="C:cytoplasm"/>
    <property type="evidence" value="ECO:0007669"/>
    <property type="project" value="TreeGrafter"/>
</dbReference>
<accession>A0A2R6BGQ2</accession>
<protein>
    <recommendedName>
        <fullName evidence="3">Ornithine cyclodeaminase</fullName>
    </recommendedName>
</protein>
<comment type="caution">
    <text evidence="1">The sequence shown here is derived from an EMBL/GenBank/DDBJ whole genome shotgun (WGS) entry which is preliminary data.</text>
</comment>
<dbReference type="PANTHER" id="PTHR13812">
    <property type="entry name" value="KETIMINE REDUCTASE MU-CRYSTALLIN"/>
    <property type="match status" value="1"/>
</dbReference>
<reference evidence="1 2" key="1">
    <citation type="submission" date="2017-04" db="EMBL/GenBank/DDBJ databases">
        <title>Novel microbial lineages endemic to geothermal iron-oxide mats fill important gaps in the evolutionary history of Archaea.</title>
        <authorList>
            <person name="Jay Z.J."/>
            <person name="Beam J.P."/>
            <person name="Dlakic M."/>
            <person name="Rusch D.B."/>
            <person name="Kozubal M.A."/>
            <person name="Inskeep W.P."/>
        </authorList>
    </citation>
    <scope>NUCLEOTIDE SEQUENCE [LARGE SCALE GENOMIC DNA]</scope>
    <source>
        <strain evidence="1">ECH_B_SAG-F08</strain>
    </source>
</reference>
<dbReference type="SUPFAM" id="SSF51735">
    <property type="entry name" value="NAD(P)-binding Rossmann-fold domains"/>
    <property type="match status" value="1"/>
</dbReference>
<gene>
    <name evidence="1" type="ORF">B9Q11_03525</name>
</gene>
<dbReference type="EMBL" id="NEXM01000049">
    <property type="protein sequence ID" value="PSN97765.1"/>
    <property type="molecule type" value="Genomic_DNA"/>
</dbReference>
<dbReference type="AlphaFoldDB" id="A0A2R6BGQ2"/>
<dbReference type="Gene3D" id="3.30.1780.10">
    <property type="entry name" value="ornithine cyclodeaminase, domain 1"/>
    <property type="match status" value="1"/>
</dbReference>
<evidence type="ECO:0008006" key="3">
    <source>
        <dbReference type="Google" id="ProtNLM"/>
    </source>
</evidence>
<organism evidence="1 2">
    <name type="scientific">Candidatus Marsarchaeota G2 archaeon ECH_B_SAG-F08</name>
    <dbReference type="NCBI Taxonomy" id="1978165"/>
    <lineage>
        <taxon>Archaea</taxon>
        <taxon>Candidatus Marsarchaeota</taxon>
        <taxon>Candidatus Marsarchaeota group 2</taxon>
    </lineage>
</organism>
<evidence type="ECO:0000313" key="1">
    <source>
        <dbReference type="EMBL" id="PSN97765.1"/>
    </source>
</evidence>
<proteinExistence type="predicted"/>
<dbReference type="InterPro" id="IPR036291">
    <property type="entry name" value="NAD(P)-bd_dom_sf"/>
</dbReference>
<evidence type="ECO:0000313" key="2">
    <source>
        <dbReference type="Proteomes" id="UP000240381"/>
    </source>
</evidence>
<name>A0A2R6BGQ2_9ARCH</name>
<dbReference type="PIRSF" id="PIRSF001439">
    <property type="entry name" value="CryM"/>
    <property type="match status" value="1"/>
</dbReference>
<dbReference type="InterPro" id="IPR023401">
    <property type="entry name" value="ODC_N"/>
</dbReference>
<dbReference type="Proteomes" id="UP000240381">
    <property type="component" value="Unassembled WGS sequence"/>
</dbReference>